<protein>
    <recommendedName>
        <fullName evidence="8">S-acyltransferase</fullName>
        <ecNumber evidence="8">2.3.1.225</ecNumber>
    </recommendedName>
    <alternativeName>
        <fullName evidence="8">Palmitoyltransferase</fullName>
    </alternativeName>
</protein>
<dbReference type="Pfam" id="PF01529">
    <property type="entry name" value="DHHC"/>
    <property type="match status" value="1"/>
</dbReference>
<accession>A0A8T0GK71</accession>
<evidence type="ECO:0000256" key="6">
    <source>
        <dbReference type="ARBA" id="ARBA00023136"/>
    </source>
</evidence>
<organism evidence="10 11">
    <name type="scientific">Ceratodon purpureus</name>
    <name type="common">Fire moss</name>
    <name type="synonym">Dicranum purpureum</name>
    <dbReference type="NCBI Taxonomy" id="3225"/>
    <lineage>
        <taxon>Eukaryota</taxon>
        <taxon>Viridiplantae</taxon>
        <taxon>Streptophyta</taxon>
        <taxon>Embryophyta</taxon>
        <taxon>Bryophyta</taxon>
        <taxon>Bryophytina</taxon>
        <taxon>Bryopsida</taxon>
        <taxon>Dicranidae</taxon>
        <taxon>Pseudoditrichales</taxon>
        <taxon>Ditrichaceae</taxon>
        <taxon>Ceratodon</taxon>
    </lineage>
</organism>
<reference evidence="10" key="1">
    <citation type="submission" date="2020-06" db="EMBL/GenBank/DDBJ databases">
        <title>WGS assembly of Ceratodon purpureus strain R40.</title>
        <authorList>
            <person name="Carey S.B."/>
            <person name="Jenkins J."/>
            <person name="Shu S."/>
            <person name="Lovell J.T."/>
            <person name="Sreedasyam A."/>
            <person name="Maumus F."/>
            <person name="Tiley G.P."/>
            <person name="Fernandez-Pozo N."/>
            <person name="Barry K."/>
            <person name="Chen C."/>
            <person name="Wang M."/>
            <person name="Lipzen A."/>
            <person name="Daum C."/>
            <person name="Saski C.A."/>
            <person name="Payton A.C."/>
            <person name="Mcbreen J.C."/>
            <person name="Conrad R.E."/>
            <person name="Kollar L.M."/>
            <person name="Olsson S."/>
            <person name="Huttunen S."/>
            <person name="Landis J.B."/>
            <person name="Wickett N.J."/>
            <person name="Johnson M.G."/>
            <person name="Rensing S.A."/>
            <person name="Grimwood J."/>
            <person name="Schmutz J."/>
            <person name="Mcdaniel S.F."/>
        </authorList>
    </citation>
    <scope>NUCLEOTIDE SEQUENCE</scope>
    <source>
        <strain evidence="10">R40</strain>
    </source>
</reference>
<keyword evidence="6 8" id="KW-0472">Membrane</keyword>
<evidence type="ECO:0000256" key="8">
    <source>
        <dbReference type="RuleBase" id="RU079119"/>
    </source>
</evidence>
<comment type="subcellular location">
    <subcellularLocation>
        <location evidence="1">Membrane</location>
        <topology evidence="1">Multi-pass membrane protein</topology>
    </subcellularLocation>
</comment>
<evidence type="ECO:0000256" key="4">
    <source>
        <dbReference type="ARBA" id="ARBA00022692"/>
    </source>
</evidence>
<dbReference type="GO" id="GO:0005794">
    <property type="term" value="C:Golgi apparatus"/>
    <property type="evidence" value="ECO:0007669"/>
    <property type="project" value="TreeGrafter"/>
</dbReference>
<dbReference type="Proteomes" id="UP000822688">
    <property type="component" value="Chromosome 10"/>
</dbReference>
<dbReference type="EMBL" id="CM026431">
    <property type="protein sequence ID" value="KAG0559936.1"/>
    <property type="molecule type" value="Genomic_DNA"/>
</dbReference>
<feature type="transmembrane region" description="Helical" evidence="8">
    <location>
        <begin position="60"/>
        <end position="79"/>
    </location>
</feature>
<evidence type="ECO:0000256" key="1">
    <source>
        <dbReference type="ARBA" id="ARBA00004141"/>
    </source>
</evidence>
<evidence type="ECO:0000259" key="9">
    <source>
        <dbReference type="Pfam" id="PF01529"/>
    </source>
</evidence>
<dbReference type="GO" id="GO:0005783">
    <property type="term" value="C:endoplasmic reticulum"/>
    <property type="evidence" value="ECO:0007669"/>
    <property type="project" value="TreeGrafter"/>
</dbReference>
<keyword evidence="3 8" id="KW-0808">Transferase</keyword>
<proteinExistence type="inferred from homology"/>
<name>A0A8T0GK71_CERPU</name>
<feature type="transmembrane region" description="Helical" evidence="8">
    <location>
        <begin position="260"/>
        <end position="284"/>
    </location>
</feature>
<comment type="caution">
    <text evidence="10">The sequence shown here is derived from an EMBL/GenBank/DDBJ whole genome shotgun (WGS) entry which is preliminary data.</text>
</comment>
<dbReference type="AlphaFoldDB" id="A0A8T0GK71"/>
<dbReference type="GO" id="GO:0006612">
    <property type="term" value="P:protein targeting to membrane"/>
    <property type="evidence" value="ECO:0007669"/>
    <property type="project" value="TreeGrafter"/>
</dbReference>
<keyword evidence="5 8" id="KW-1133">Transmembrane helix</keyword>
<dbReference type="PANTHER" id="PTHR22883">
    <property type="entry name" value="ZINC FINGER DHHC DOMAIN CONTAINING PROTEIN"/>
    <property type="match status" value="1"/>
</dbReference>
<dbReference type="InterPro" id="IPR001594">
    <property type="entry name" value="Palmitoyltrfase_DHHC"/>
</dbReference>
<dbReference type="PROSITE" id="PS50216">
    <property type="entry name" value="DHHC"/>
    <property type="match status" value="1"/>
</dbReference>
<evidence type="ECO:0000256" key="3">
    <source>
        <dbReference type="ARBA" id="ARBA00022679"/>
    </source>
</evidence>
<dbReference type="EC" id="2.3.1.225" evidence="8"/>
<feature type="transmembrane region" description="Helical" evidence="8">
    <location>
        <begin position="318"/>
        <end position="342"/>
    </location>
</feature>
<evidence type="ECO:0000256" key="2">
    <source>
        <dbReference type="ARBA" id="ARBA00008574"/>
    </source>
</evidence>
<keyword evidence="4 8" id="KW-0812">Transmembrane</keyword>
<evidence type="ECO:0000256" key="7">
    <source>
        <dbReference type="ARBA" id="ARBA00023315"/>
    </source>
</evidence>
<keyword evidence="11" id="KW-1185">Reference proteome</keyword>
<gene>
    <name evidence="10" type="ORF">KC19_10G139900</name>
</gene>
<feature type="transmembrane region" description="Helical" evidence="8">
    <location>
        <begin position="7"/>
        <end position="26"/>
    </location>
</feature>
<evidence type="ECO:0000313" key="10">
    <source>
        <dbReference type="EMBL" id="KAG0559936.1"/>
    </source>
</evidence>
<evidence type="ECO:0000256" key="5">
    <source>
        <dbReference type="ARBA" id="ARBA00022989"/>
    </source>
</evidence>
<evidence type="ECO:0000313" key="11">
    <source>
        <dbReference type="Proteomes" id="UP000822688"/>
    </source>
</evidence>
<keyword evidence="7 8" id="KW-0012">Acyltransferase</keyword>
<comment type="catalytic activity">
    <reaction evidence="8">
        <text>L-cysteinyl-[protein] + hexadecanoyl-CoA = S-hexadecanoyl-L-cysteinyl-[protein] + CoA</text>
        <dbReference type="Rhea" id="RHEA:36683"/>
        <dbReference type="Rhea" id="RHEA-COMP:10131"/>
        <dbReference type="Rhea" id="RHEA-COMP:11032"/>
        <dbReference type="ChEBI" id="CHEBI:29950"/>
        <dbReference type="ChEBI" id="CHEBI:57287"/>
        <dbReference type="ChEBI" id="CHEBI:57379"/>
        <dbReference type="ChEBI" id="CHEBI:74151"/>
        <dbReference type="EC" id="2.3.1.225"/>
    </reaction>
</comment>
<dbReference type="GO" id="GO:0016020">
    <property type="term" value="C:membrane"/>
    <property type="evidence" value="ECO:0007669"/>
    <property type="project" value="UniProtKB-SubCell"/>
</dbReference>
<dbReference type="PANTHER" id="PTHR22883:SF286">
    <property type="entry name" value="PROTEIN S-ACYLTRANSFERASE 17-RELATED"/>
    <property type="match status" value="1"/>
</dbReference>
<feature type="domain" description="Palmitoyltransferase DHHC" evidence="9">
    <location>
        <begin position="213"/>
        <end position="361"/>
    </location>
</feature>
<feature type="transmembrane region" description="Helical" evidence="8">
    <location>
        <begin position="170"/>
        <end position="188"/>
    </location>
</feature>
<feature type="transmembrane region" description="Helical" evidence="8">
    <location>
        <begin position="138"/>
        <end position="158"/>
    </location>
</feature>
<dbReference type="GO" id="GO:0019706">
    <property type="term" value="F:protein-cysteine S-palmitoyltransferase activity"/>
    <property type="evidence" value="ECO:0007669"/>
    <property type="project" value="UniProtKB-EC"/>
</dbReference>
<sequence length="446" mass="50807">MWRWWRSGWWGLWSSGVFGWGCVGVFERRGEGDWIWGGVGGGDDEDVKGFWEEGEGMGQWWLLGAYLSVCPLLLTLLLCGDRPIFRGTFVERAHDFVTGGCCDFFQRLVGLCCGAKGRNACAAAETYCCEKPNPALQLFYLGILGGCYFTLTFTSLQYIPGPFISAYHRYTGPVAASVGLCLFLLTSFTDAGTIDKSTVKSHVGVYPFDNVLYEKKTCPTCDVVRPARSKHCSICNKCVARFDHHCAWMNNCIGEGNLRYFLSFLGWHVILLWYGVWVLTMILAGQLEERGVVRAIRWYIGRPATFHDIYPHVVQWLLAYYSTQVLLLIFMLVISLLLLGFFGYHMNLVVYNTTTNETYKWDRLRHWQAEVEADKQTSEVKDAASTEPSHQSGGKCGWFRCSSCWASTPKSEEKNIYDRGIWKNFVEVFNPRGFKRSVKNVNRKKQ</sequence>
<comment type="domain">
    <text evidence="8">The DHHC domain is required for palmitoyltransferase activity.</text>
</comment>
<dbReference type="InterPro" id="IPR039859">
    <property type="entry name" value="PFA4/ZDH16/20/ERF2-like"/>
</dbReference>
<comment type="similarity">
    <text evidence="2 8">Belongs to the DHHC palmitoyltransferase family.</text>
</comment>